<dbReference type="NCBIfam" id="NF006415">
    <property type="entry name" value="PRK08662.1"/>
    <property type="match status" value="1"/>
</dbReference>
<evidence type="ECO:0000313" key="4">
    <source>
        <dbReference type="EMBL" id="EHM09414.1"/>
    </source>
</evidence>
<dbReference type="eggNOG" id="COG1488">
    <property type="taxonomic scope" value="Bacteria"/>
</dbReference>
<dbReference type="STRING" id="926567.TheveDRAFT_0234"/>
<proteinExistence type="predicted"/>
<dbReference type="GO" id="GO:0009435">
    <property type="term" value="P:NAD+ biosynthetic process"/>
    <property type="evidence" value="ECO:0007669"/>
    <property type="project" value="InterPro"/>
</dbReference>
<dbReference type="PANTHER" id="PTHR43202:SF1">
    <property type="entry name" value="NICOTINATE PHOSPHORIBOSYLTRANSFERASE"/>
    <property type="match status" value="1"/>
</dbReference>
<dbReference type="InterPro" id="IPR013785">
    <property type="entry name" value="Aldolase_TIM"/>
</dbReference>
<evidence type="ECO:0000259" key="3">
    <source>
        <dbReference type="Pfam" id="PF02749"/>
    </source>
</evidence>
<dbReference type="GO" id="GO:0004514">
    <property type="term" value="F:nicotinate-nucleotide diphosphorylase (carboxylating) activity"/>
    <property type="evidence" value="ECO:0007669"/>
    <property type="project" value="InterPro"/>
</dbReference>
<dbReference type="Pfam" id="PF02749">
    <property type="entry name" value="QRPTase_N"/>
    <property type="match status" value="1"/>
</dbReference>
<accession>H0UNS8</accession>
<evidence type="ECO:0000256" key="1">
    <source>
        <dbReference type="ARBA" id="ARBA00022679"/>
    </source>
</evidence>
<evidence type="ECO:0000313" key="5">
    <source>
        <dbReference type="Proteomes" id="UP000005730"/>
    </source>
</evidence>
<dbReference type="SUPFAM" id="SSF54675">
    <property type="entry name" value="Nicotinate/Quinolinate PRTase N-terminal domain-like"/>
    <property type="match status" value="1"/>
</dbReference>
<dbReference type="InterPro" id="IPR022412">
    <property type="entry name" value="Quinolinate_PRibosylTrfase_N"/>
</dbReference>
<dbReference type="InterPro" id="IPR002638">
    <property type="entry name" value="Quinolinate_PRibosylTrfase_C"/>
</dbReference>
<name>H0UNS8_9BACT</name>
<dbReference type="SUPFAM" id="SSF51690">
    <property type="entry name" value="Nicotinate/Quinolinate PRTase C-terminal domain-like"/>
    <property type="match status" value="1"/>
</dbReference>
<dbReference type="PANTHER" id="PTHR43202">
    <property type="entry name" value="NICOTINATE-NUCLEOTIDE PYROPHOSPHORYLASE"/>
    <property type="match status" value="1"/>
</dbReference>
<sequence>MSSRVDRMEDVLEFSVSGDRLFSADHGEVVEGWTSDVYFVKTRDVLRELGRLDAEVCAEVFAREGGVFCGVEEVRRLFLKAGARVSVEALEEGEEFAPREVVMRIRGPYGEFGLYETTLLGMLSSASGWATAARRCVEAAGGLPVLCFGARHVHPSCAPVMERSALIGGCSDASCILGAKLGGREPRGTIPHAAILIAGDTVKVAMAYDRVLPEQEKRSILVDTFRDEAEEALSVAEALKERLFAVRLDTPGERGGVTPDLVREVRCRLSMAGYGHVGVFVSGGLNPDRIRALADAGACGFGVGSYIAHGTPRDMTMDIKEVDGRPVAKRGRIPGVTDNPRLKRVI</sequence>
<dbReference type="InterPro" id="IPR036068">
    <property type="entry name" value="Nicotinate_pribotase-like_C"/>
</dbReference>
<keyword evidence="5" id="KW-1185">Reference proteome</keyword>
<keyword evidence="1 4" id="KW-0808">Transferase</keyword>
<feature type="domain" description="Quinolinate phosphoribosyl transferase N-terminal" evidence="3">
    <location>
        <begin position="36"/>
        <end position="127"/>
    </location>
</feature>
<dbReference type="Pfam" id="PF01729">
    <property type="entry name" value="QRPTase_C"/>
    <property type="match status" value="1"/>
</dbReference>
<reference evidence="4 5" key="1">
    <citation type="submission" date="2011-10" db="EMBL/GenBank/DDBJ databases">
        <title>The Noncontiguous Finished genome of Thermanaerovibrio velox DSM 12556.</title>
        <authorList>
            <consortium name="US DOE Joint Genome Institute (JGI-PGF)"/>
            <person name="Lucas S."/>
            <person name="Copeland A."/>
            <person name="Lapidus A."/>
            <person name="Glavina del Rio T."/>
            <person name="Dalin E."/>
            <person name="Tice H."/>
            <person name="Bruce D."/>
            <person name="Goodwin L."/>
            <person name="Pitluck S."/>
            <person name="Peters L."/>
            <person name="Mikhailova N."/>
            <person name="Teshima H."/>
            <person name="Kyrpides N."/>
            <person name="Mavromatis K."/>
            <person name="Ivanova N."/>
            <person name="Markowitz V."/>
            <person name="Cheng J.-F."/>
            <person name="Hugenholtz P."/>
            <person name="Woyke T."/>
            <person name="Wu D."/>
            <person name="Spring S."/>
            <person name="Brambilla E.-M."/>
            <person name="Klenk H.-P."/>
            <person name="Eisen J.A."/>
        </authorList>
    </citation>
    <scope>NUCLEOTIDE SEQUENCE [LARGE SCALE GENOMIC DNA]</scope>
    <source>
        <strain evidence="4 5">DSM 12556</strain>
    </source>
</reference>
<evidence type="ECO:0000259" key="2">
    <source>
        <dbReference type="Pfam" id="PF01729"/>
    </source>
</evidence>
<feature type="domain" description="Quinolinate phosphoribosyl transferase C-terminal" evidence="2">
    <location>
        <begin position="130"/>
        <end position="318"/>
    </location>
</feature>
<protein>
    <submittedName>
        <fullName evidence="4">Nicotinic acid phosphoribosyltransferase</fullName>
    </submittedName>
</protein>
<keyword evidence="4" id="KW-0328">Glycosyltransferase</keyword>
<dbReference type="Gene3D" id="3.20.20.70">
    <property type="entry name" value="Aldolase class I"/>
    <property type="match status" value="1"/>
</dbReference>
<dbReference type="HOGENOM" id="CLU_043773_0_0_0"/>
<dbReference type="AlphaFoldDB" id="H0UNS8"/>
<dbReference type="Proteomes" id="UP000005730">
    <property type="component" value="Chromosome"/>
</dbReference>
<gene>
    <name evidence="4" type="ORF">TheveDRAFT_0234</name>
</gene>
<dbReference type="EMBL" id="CM001377">
    <property type="protein sequence ID" value="EHM09414.1"/>
    <property type="molecule type" value="Genomic_DNA"/>
</dbReference>
<dbReference type="InterPro" id="IPR053190">
    <property type="entry name" value="NAPRTase-like"/>
</dbReference>
<dbReference type="InterPro" id="IPR037128">
    <property type="entry name" value="Quinolinate_PRibosylTase_N_sf"/>
</dbReference>
<dbReference type="Gene3D" id="3.90.1170.20">
    <property type="entry name" value="Quinolinate phosphoribosyl transferase, N-terminal domain"/>
    <property type="match status" value="1"/>
</dbReference>
<organism evidence="4 5">
    <name type="scientific">Thermanaerovibrio velox DSM 12556</name>
    <dbReference type="NCBI Taxonomy" id="926567"/>
    <lineage>
        <taxon>Bacteria</taxon>
        <taxon>Thermotogati</taxon>
        <taxon>Synergistota</taxon>
        <taxon>Synergistia</taxon>
        <taxon>Synergistales</taxon>
        <taxon>Synergistaceae</taxon>
        <taxon>Thermanaerovibrio</taxon>
    </lineage>
</organism>